<feature type="region of interest" description="Disordered" evidence="5">
    <location>
        <begin position="335"/>
        <end position="362"/>
    </location>
</feature>
<dbReference type="InterPro" id="IPR005821">
    <property type="entry name" value="Ion_trans_dom"/>
</dbReference>
<keyword evidence="2 6" id="KW-0812">Transmembrane</keyword>
<evidence type="ECO:0000256" key="1">
    <source>
        <dbReference type="ARBA" id="ARBA00004141"/>
    </source>
</evidence>
<dbReference type="Pfam" id="PF00635">
    <property type="entry name" value="Motile_Sperm"/>
    <property type="match status" value="1"/>
</dbReference>
<dbReference type="OrthoDB" id="8251519at2759"/>
<dbReference type="GO" id="GO:0048240">
    <property type="term" value="P:sperm capacitation"/>
    <property type="evidence" value="ECO:0007669"/>
    <property type="project" value="TreeGrafter"/>
</dbReference>
<evidence type="ECO:0000313" key="9">
    <source>
        <dbReference type="Proteomes" id="UP000708208"/>
    </source>
</evidence>
<comment type="subcellular location">
    <subcellularLocation>
        <location evidence="1">Membrane</location>
        <topology evidence="1">Multi-pass membrane protein</topology>
    </subcellularLocation>
</comment>
<evidence type="ECO:0000256" key="5">
    <source>
        <dbReference type="SAM" id="MobiDB-lite"/>
    </source>
</evidence>
<feature type="transmembrane region" description="Helical" evidence="6">
    <location>
        <begin position="503"/>
        <end position="528"/>
    </location>
</feature>
<evidence type="ECO:0000256" key="2">
    <source>
        <dbReference type="ARBA" id="ARBA00022692"/>
    </source>
</evidence>
<gene>
    <name evidence="8" type="ORF">AFUS01_LOCUS39531</name>
</gene>
<dbReference type="GO" id="GO:0036128">
    <property type="term" value="C:CatSper complex"/>
    <property type="evidence" value="ECO:0007669"/>
    <property type="project" value="TreeGrafter"/>
</dbReference>
<dbReference type="GO" id="GO:0005245">
    <property type="term" value="F:voltage-gated calcium channel activity"/>
    <property type="evidence" value="ECO:0007669"/>
    <property type="project" value="TreeGrafter"/>
</dbReference>
<evidence type="ECO:0000256" key="3">
    <source>
        <dbReference type="ARBA" id="ARBA00022989"/>
    </source>
</evidence>
<accession>A0A8J2PQN5</accession>
<protein>
    <recommendedName>
        <fullName evidence="7">MSP domain-containing protein</fullName>
    </recommendedName>
</protein>
<dbReference type="AlphaFoldDB" id="A0A8J2PQN5"/>
<dbReference type="GO" id="GO:0006814">
    <property type="term" value="P:sodium ion transport"/>
    <property type="evidence" value="ECO:0007669"/>
    <property type="project" value="TreeGrafter"/>
</dbReference>
<keyword evidence="4 6" id="KW-0472">Membrane</keyword>
<evidence type="ECO:0000256" key="4">
    <source>
        <dbReference type="ARBA" id="ARBA00023136"/>
    </source>
</evidence>
<dbReference type="GO" id="GO:0001669">
    <property type="term" value="C:acrosomal vesicle"/>
    <property type="evidence" value="ECO:0007669"/>
    <property type="project" value="TreeGrafter"/>
</dbReference>
<evidence type="ECO:0000256" key="6">
    <source>
        <dbReference type="SAM" id="Phobius"/>
    </source>
</evidence>
<dbReference type="GO" id="GO:0030317">
    <property type="term" value="P:flagellated sperm motility"/>
    <property type="evidence" value="ECO:0007669"/>
    <property type="project" value="TreeGrafter"/>
</dbReference>
<dbReference type="Pfam" id="PF00520">
    <property type="entry name" value="Ion_trans"/>
    <property type="match status" value="1"/>
</dbReference>
<dbReference type="PROSITE" id="PS50202">
    <property type="entry name" value="MSP"/>
    <property type="match status" value="1"/>
</dbReference>
<feature type="compositionally biased region" description="Basic and acidic residues" evidence="5">
    <location>
        <begin position="13"/>
        <end position="23"/>
    </location>
</feature>
<dbReference type="Proteomes" id="UP000708208">
    <property type="component" value="Unassembled WGS sequence"/>
</dbReference>
<feature type="transmembrane region" description="Helical" evidence="6">
    <location>
        <begin position="637"/>
        <end position="660"/>
    </location>
</feature>
<proteinExistence type="predicted"/>
<evidence type="ECO:0000313" key="8">
    <source>
        <dbReference type="EMBL" id="CAG7829679.1"/>
    </source>
</evidence>
<organism evidence="8 9">
    <name type="scientific">Allacma fusca</name>
    <dbReference type="NCBI Taxonomy" id="39272"/>
    <lineage>
        <taxon>Eukaryota</taxon>
        <taxon>Metazoa</taxon>
        <taxon>Ecdysozoa</taxon>
        <taxon>Arthropoda</taxon>
        <taxon>Hexapoda</taxon>
        <taxon>Collembola</taxon>
        <taxon>Symphypleona</taxon>
        <taxon>Sminthuridae</taxon>
        <taxon>Allacma</taxon>
    </lineage>
</organism>
<dbReference type="PANTHER" id="PTHR47131:SF1">
    <property type="entry name" value="CATION CHANNEL SPERM-ASSOCIATED PROTEIN 3"/>
    <property type="match status" value="1"/>
</dbReference>
<evidence type="ECO:0000259" key="7">
    <source>
        <dbReference type="PROSITE" id="PS50202"/>
    </source>
</evidence>
<name>A0A8J2PQN5_9HEXA</name>
<sequence>MSTEGLKRRKASERKEMEKRLEEDLSISSTSSSRIPVFVFPSQMVFNATDRDHLRQLLTIYNPYDFPVRFKVLSTTPSNYTVVDPEGCISSKNSVDLIVRLTTSVPTEGSTPIEDKFRVQLYDYNSSRHPLGRKDVPSIIHFGSLAGTSIIEGLCEGNLPEITSPSDAFQQLHLMAGAGKGRPGVNIAGGALILVQYNFTKTCHIPKDFSVKIQELRNSETESPFHSKRSRVKPNEALKAPKMSQELKGSPYLEFKIHREDESDSYKPNAPSAIKKLAELPRRETLGPEDEAMLQLIGSEMDQTMSLDEPWSSQNIQARLRSGGNEDSFVIRGEGDRSARYSNNPMRSFQEDSNNAADVSSKKESLTQSAIAIRVAHGATRWRKKTSHSLEDVYWRPTDVSRANLKLRAALQTRAAYSDLATVAEDEDMIKVDEHILDSDDEDVTANDKKQYWNTIFDPEETMTRAEKQVEKELMRPRQQKRPGTSDISGMMLVYSTRLAERFALVSWTWFKALIMVIICVNAIVLAIETWEPYGRDNAFAFEIVDHVFVAIYTIEFLIKIYAHPYRYWRSGFNIFDFIILMISLGKSVIDWTNLADVDSLRALLIVRALRVLRGISFSVQLQVLVSALVETIKTHVLSVVILLVLLLYVTAIIAFYFFGQEYPEAFGTIGSGMLNMLRVLTIDGWTDLNEEMSQRAGYRGTLFIITCIVLGNFLFSNIFVAIIIMNISEATDTFRDKQREQRDTVVRLKKEKVFRRQKLDLRQLFARQRTSAFTDFFSIGGQFQKLLRHDDLVAMADVVTSPLWIDSVYQSTTKANQTSNILMNLHREMADNMQEILQLYGQDRVVYEPITRQRYNRYLKMKAKLALLKKEILRTRGNTGDTPYKVKY</sequence>
<feature type="region of interest" description="Disordered" evidence="5">
    <location>
        <begin position="1"/>
        <end position="25"/>
    </location>
</feature>
<comment type="caution">
    <text evidence="8">The sequence shown here is derived from an EMBL/GenBank/DDBJ whole genome shotgun (WGS) entry which is preliminary data.</text>
</comment>
<feature type="transmembrane region" description="Helical" evidence="6">
    <location>
        <begin position="703"/>
        <end position="726"/>
    </location>
</feature>
<dbReference type="InterPro" id="IPR000535">
    <property type="entry name" value="MSP_dom"/>
</dbReference>
<feature type="compositionally biased region" description="Polar residues" evidence="5">
    <location>
        <begin position="340"/>
        <end position="358"/>
    </location>
</feature>
<reference evidence="8" key="1">
    <citation type="submission" date="2021-06" db="EMBL/GenBank/DDBJ databases">
        <authorList>
            <person name="Hodson N. C."/>
            <person name="Mongue J. A."/>
            <person name="Jaron S. K."/>
        </authorList>
    </citation>
    <scope>NUCLEOTIDE SEQUENCE</scope>
</reference>
<dbReference type="EMBL" id="CAJVCH010552507">
    <property type="protein sequence ID" value="CAG7829679.1"/>
    <property type="molecule type" value="Genomic_DNA"/>
</dbReference>
<keyword evidence="3 6" id="KW-1133">Transmembrane helix</keyword>
<keyword evidence="9" id="KW-1185">Reference proteome</keyword>
<feature type="domain" description="MSP" evidence="7">
    <location>
        <begin position="36"/>
        <end position="150"/>
    </location>
</feature>
<dbReference type="PANTHER" id="PTHR47131">
    <property type="entry name" value="CATION CHANNEL SPERM-ASSOCIATED PROTEIN 3"/>
    <property type="match status" value="1"/>
</dbReference>